<name>A0A919D887_9ACTN</name>
<proteinExistence type="predicted"/>
<dbReference type="AlphaFoldDB" id="A0A919D887"/>
<organism evidence="1 2">
    <name type="scientific">Streptomyces alanosinicus</name>
    <dbReference type="NCBI Taxonomy" id="68171"/>
    <lineage>
        <taxon>Bacteria</taxon>
        <taxon>Bacillati</taxon>
        <taxon>Actinomycetota</taxon>
        <taxon>Actinomycetes</taxon>
        <taxon>Kitasatosporales</taxon>
        <taxon>Streptomycetaceae</taxon>
        <taxon>Streptomyces</taxon>
    </lineage>
</organism>
<evidence type="ECO:0000313" key="1">
    <source>
        <dbReference type="EMBL" id="GHE15972.1"/>
    </source>
</evidence>
<gene>
    <name evidence="1" type="ORF">GCM10010339_92370</name>
</gene>
<accession>A0A919D887</accession>
<comment type="caution">
    <text evidence="1">The sequence shown here is derived from an EMBL/GenBank/DDBJ whole genome shotgun (WGS) entry which is preliminary data.</text>
</comment>
<dbReference type="Proteomes" id="UP000655443">
    <property type="component" value="Unassembled WGS sequence"/>
</dbReference>
<evidence type="ECO:0000313" key="2">
    <source>
        <dbReference type="Proteomes" id="UP000655443"/>
    </source>
</evidence>
<reference evidence="1" key="1">
    <citation type="journal article" date="2014" name="Int. J. Syst. Evol. Microbiol.">
        <title>Complete genome sequence of Corynebacterium casei LMG S-19264T (=DSM 44701T), isolated from a smear-ripened cheese.</title>
        <authorList>
            <consortium name="US DOE Joint Genome Institute (JGI-PGF)"/>
            <person name="Walter F."/>
            <person name="Albersmeier A."/>
            <person name="Kalinowski J."/>
            <person name="Ruckert C."/>
        </authorList>
    </citation>
    <scope>NUCLEOTIDE SEQUENCE</scope>
    <source>
        <strain evidence="1">JCM 4714</strain>
    </source>
</reference>
<protein>
    <submittedName>
        <fullName evidence="1">Uncharacterized protein</fullName>
    </submittedName>
</protein>
<dbReference type="EMBL" id="BMVG01000072">
    <property type="protein sequence ID" value="GHE15972.1"/>
    <property type="molecule type" value="Genomic_DNA"/>
</dbReference>
<keyword evidence="2" id="KW-1185">Reference proteome</keyword>
<sequence>MSVLVDDDAEAVSPAYVQAGDLPCVERFRQCAQWCRLAHGLMGPMGIVMLLEFAQCPTRQSPNGRSQIAFADNGQLMEFRIGMGPSPVWPSLACRAGVRCR</sequence>
<reference evidence="1" key="2">
    <citation type="submission" date="2020-09" db="EMBL/GenBank/DDBJ databases">
        <authorList>
            <person name="Sun Q."/>
            <person name="Ohkuma M."/>
        </authorList>
    </citation>
    <scope>NUCLEOTIDE SEQUENCE</scope>
    <source>
        <strain evidence="1">JCM 4714</strain>
    </source>
</reference>